<feature type="active site" description="Proton donor/acceptor" evidence="7">
    <location>
        <position position="235"/>
    </location>
</feature>
<dbReference type="PANTHER" id="PTHR21198">
    <property type="entry name" value="GLUTAMATE RACEMASE"/>
    <property type="match status" value="1"/>
</dbReference>
<keyword evidence="6 7" id="KW-0961">Cell wall biogenesis/degradation</keyword>
<accession>A0ABV1JBH5</accession>
<gene>
    <name evidence="7 8" type="primary">murI</name>
    <name evidence="8" type="ORF">AAA083_05550</name>
</gene>
<evidence type="ECO:0000256" key="6">
    <source>
        <dbReference type="ARBA" id="ARBA00023316"/>
    </source>
</evidence>
<evidence type="ECO:0000313" key="8">
    <source>
        <dbReference type="EMBL" id="MEQ3362439.1"/>
    </source>
</evidence>
<evidence type="ECO:0000256" key="3">
    <source>
        <dbReference type="ARBA" id="ARBA00022960"/>
    </source>
</evidence>
<dbReference type="Proteomes" id="UP001487305">
    <property type="component" value="Unassembled WGS sequence"/>
</dbReference>
<feature type="binding site" evidence="7">
    <location>
        <begin position="44"/>
        <end position="45"/>
    </location>
    <ligand>
        <name>substrate</name>
    </ligand>
</feature>
<dbReference type="EC" id="5.1.1.3" evidence="2 7"/>
<dbReference type="PROSITE" id="PS00924">
    <property type="entry name" value="ASP_GLU_RACEMASE_2"/>
    <property type="match status" value="1"/>
</dbReference>
<keyword evidence="9" id="KW-1185">Reference proteome</keyword>
<evidence type="ECO:0000256" key="5">
    <source>
        <dbReference type="ARBA" id="ARBA00023235"/>
    </source>
</evidence>
<sequence>MSDQNPQAAALGGCAFSTSSFTASGDGYRRPGDGFDNAPIGVFDSGYGGLTVAREIIKALPDESIVYFGDTARCPYGPRSLEEVDGFVQQIGAWLIERGVKIVVIACNTATAAGLSHAQRSFDVPVVGVVEPGARAAVHATKNRHVGVIATKGTIESGAYASAIRNLDAGITVFSVPTPRFVEIAEQGIRMAEGPIEDFTSLASKVYIRPAFQEIAKEYLEPLRRCEIDTLVLGCTHFPLLKALIGGVVGREVLLISSAKEAAKDVAEILTRRAKRAEPGHKATFEFFTTGTDVGEFERFGGRVLRMPLGSVLHVGADDLRKV</sequence>
<keyword evidence="3 7" id="KW-0133">Cell shape</keyword>
<dbReference type="Pfam" id="PF01177">
    <property type="entry name" value="Asp_Glu_race"/>
    <property type="match status" value="1"/>
</dbReference>
<dbReference type="InterPro" id="IPR015942">
    <property type="entry name" value="Asp/Glu/hydantoin_racemase"/>
</dbReference>
<name>A0ABV1JBH5_9ACTN</name>
<dbReference type="HAMAP" id="MF_00258">
    <property type="entry name" value="Glu_racemase"/>
    <property type="match status" value="1"/>
</dbReference>
<dbReference type="GO" id="GO:0008881">
    <property type="term" value="F:glutamate racemase activity"/>
    <property type="evidence" value="ECO:0007669"/>
    <property type="project" value="UniProtKB-EC"/>
</dbReference>
<dbReference type="InterPro" id="IPR033134">
    <property type="entry name" value="Asp/Glu_racemase_AS_2"/>
</dbReference>
<dbReference type="PROSITE" id="PS00923">
    <property type="entry name" value="ASP_GLU_RACEMASE_1"/>
    <property type="match status" value="1"/>
</dbReference>
<feature type="binding site" evidence="7">
    <location>
        <begin position="236"/>
        <end position="237"/>
    </location>
    <ligand>
        <name>substrate</name>
    </ligand>
</feature>
<comment type="pathway">
    <text evidence="7">Cell wall biogenesis; peptidoglycan biosynthesis.</text>
</comment>
<keyword evidence="5 7" id="KW-0413">Isomerase</keyword>
<dbReference type="EMBL" id="JBBNOP010000004">
    <property type="protein sequence ID" value="MEQ3362439.1"/>
    <property type="molecule type" value="Genomic_DNA"/>
</dbReference>
<feature type="binding site" evidence="7">
    <location>
        <begin position="108"/>
        <end position="109"/>
    </location>
    <ligand>
        <name>substrate</name>
    </ligand>
</feature>
<comment type="function">
    <text evidence="7">Provides the (R)-glutamate required for cell wall biosynthesis.</text>
</comment>
<evidence type="ECO:0000313" key="9">
    <source>
        <dbReference type="Proteomes" id="UP001487305"/>
    </source>
</evidence>
<dbReference type="PANTHER" id="PTHR21198:SF2">
    <property type="entry name" value="GLUTAMATE RACEMASE"/>
    <property type="match status" value="1"/>
</dbReference>
<evidence type="ECO:0000256" key="4">
    <source>
        <dbReference type="ARBA" id="ARBA00022984"/>
    </source>
</evidence>
<comment type="catalytic activity">
    <reaction evidence="1 7">
        <text>L-glutamate = D-glutamate</text>
        <dbReference type="Rhea" id="RHEA:12813"/>
        <dbReference type="ChEBI" id="CHEBI:29985"/>
        <dbReference type="ChEBI" id="CHEBI:29986"/>
        <dbReference type="EC" id="5.1.1.3"/>
    </reaction>
</comment>
<feature type="binding site" evidence="7">
    <location>
        <begin position="76"/>
        <end position="77"/>
    </location>
    <ligand>
        <name>substrate</name>
    </ligand>
</feature>
<dbReference type="Gene3D" id="3.40.50.1860">
    <property type="match status" value="2"/>
</dbReference>
<protein>
    <recommendedName>
        <fullName evidence="2 7">Glutamate racemase</fullName>
        <ecNumber evidence="2 7">5.1.1.3</ecNumber>
    </recommendedName>
</protein>
<dbReference type="InterPro" id="IPR018187">
    <property type="entry name" value="Asp/Glu_racemase_AS_1"/>
</dbReference>
<keyword evidence="4 7" id="KW-0573">Peptidoglycan synthesis</keyword>
<evidence type="ECO:0000256" key="1">
    <source>
        <dbReference type="ARBA" id="ARBA00001602"/>
    </source>
</evidence>
<feature type="active site" description="Proton donor/acceptor" evidence="7">
    <location>
        <position position="107"/>
    </location>
</feature>
<organism evidence="8 9">
    <name type="scientific">Raoultibacter massiliensis</name>
    <dbReference type="NCBI Taxonomy" id="1852371"/>
    <lineage>
        <taxon>Bacteria</taxon>
        <taxon>Bacillati</taxon>
        <taxon>Actinomycetota</taxon>
        <taxon>Coriobacteriia</taxon>
        <taxon>Eggerthellales</taxon>
        <taxon>Eggerthellaceae</taxon>
        <taxon>Raoultibacter</taxon>
    </lineage>
</organism>
<dbReference type="RefSeq" id="WP_102374447.1">
    <property type="nucleotide sequence ID" value="NZ_JBBNOP010000004.1"/>
</dbReference>
<dbReference type="NCBIfam" id="TIGR00067">
    <property type="entry name" value="glut_race"/>
    <property type="match status" value="1"/>
</dbReference>
<reference evidence="8 9" key="1">
    <citation type="submission" date="2024-04" db="EMBL/GenBank/DDBJ databases">
        <title>Human intestinal bacterial collection.</title>
        <authorList>
            <person name="Pauvert C."/>
            <person name="Hitch T.C.A."/>
            <person name="Clavel T."/>
        </authorList>
    </citation>
    <scope>NUCLEOTIDE SEQUENCE [LARGE SCALE GENOMIC DNA]</scope>
    <source>
        <strain evidence="8 9">CLA-KB-H42</strain>
    </source>
</reference>
<dbReference type="InterPro" id="IPR001920">
    <property type="entry name" value="Asp/Glu_race"/>
</dbReference>
<proteinExistence type="inferred from homology"/>
<dbReference type="InterPro" id="IPR004391">
    <property type="entry name" value="Glu_race"/>
</dbReference>
<evidence type="ECO:0000256" key="2">
    <source>
        <dbReference type="ARBA" id="ARBA00013090"/>
    </source>
</evidence>
<evidence type="ECO:0000256" key="7">
    <source>
        <dbReference type="HAMAP-Rule" id="MF_00258"/>
    </source>
</evidence>
<comment type="caution">
    <text evidence="8">The sequence shown here is derived from an EMBL/GenBank/DDBJ whole genome shotgun (WGS) entry which is preliminary data.</text>
</comment>
<dbReference type="SUPFAM" id="SSF53681">
    <property type="entry name" value="Aspartate/glutamate racemase"/>
    <property type="match status" value="2"/>
</dbReference>
<comment type="similarity">
    <text evidence="7">Belongs to the aspartate/glutamate racemases family.</text>
</comment>